<dbReference type="Proteomes" id="UP000054549">
    <property type="component" value="Unassembled WGS sequence"/>
</dbReference>
<evidence type="ECO:0000313" key="2">
    <source>
        <dbReference type="EMBL" id="KIL55711.1"/>
    </source>
</evidence>
<evidence type="ECO:0000256" key="1">
    <source>
        <dbReference type="SAM" id="MobiDB-lite"/>
    </source>
</evidence>
<evidence type="ECO:0000313" key="3">
    <source>
        <dbReference type="Proteomes" id="UP000054549"/>
    </source>
</evidence>
<name>A0A0C2WGF5_AMAMK</name>
<keyword evidence="3" id="KW-1185">Reference proteome</keyword>
<sequence>MSPRRSSRLETKNAGTSKNLPKYTKKPRRSRAKKDSQPPSRPGPQAGLLYLRASRGFLNLLPAATAGQPDPQPLPPPPGTIGHLYVIRASLQDLRPFAGGTVDWLIRVARLIFEPLGLTSSLFTFTAGTFDSWLDRDMDPTQWRQVEQGEQLRATIYEFRPDNNAFITLSRMSLREGTSATTNTSQPRATTFRNAINERDGTCIISQNPFSLAASHLVPKRLGDAAVTSVVRRFTGSDAAVTRFDPTLGVLLFQPLDDRVGSYEMGFWNSGPDQYAIHSFFHAHLNILGALPLTPSDPMLHGHTITLSTHDASFPPIGMFNWHYLQCVLKKFATDEYKQIQNICYFSLPFRTREEAEDEEIDFDFDDERNIANPPYPSYPIELAEATARQHLEDAERNRDIGAWNSNISTS</sequence>
<dbReference type="EMBL" id="KN818481">
    <property type="protein sequence ID" value="KIL55711.1"/>
    <property type="molecule type" value="Genomic_DNA"/>
</dbReference>
<dbReference type="InParanoid" id="A0A0C2WGF5"/>
<feature type="region of interest" description="Disordered" evidence="1">
    <location>
        <begin position="1"/>
        <end position="47"/>
    </location>
</feature>
<gene>
    <name evidence="2" type="ORF">M378DRAFT_173411</name>
</gene>
<dbReference type="HOGENOM" id="CLU_046303_1_0_1"/>
<accession>A0A0C2WGF5</accession>
<dbReference type="OrthoDB" id="3141919at2759"/>
<organism evidence="2 3">
    <name type="scientific">Amanita muscaria (strain Koide BX008)</name>
    <dbReference type="NCBI Taxonomy" id="946122"/>
    <lineage>
        <taxon>Eukaryota</taxon>
        <taxon>Fungi</taxon>
        <taxon>Dikarya</taxon>
        <taxon>Basidiomycota</taxon>
        <taxon>Agaricomycotina</taxon>
        <taxon>Agaricomycetes</taxon>
        <taxon>Agaricomycetidae</taxon>
        <taxon>Agaricales</taxon>
        <taxon>Pluteineae</taxon>
        <taxon>Amanitaceae</taxon>
        <taxon>Amanita</taxon>
    </lineage>
</organism>
<proteinExistence type="predicted"/>
<feature type="compositionally biased region" description="Basic residues" evidence="1">
    <location>
        <begin position="23"/>
        <end position="32"/>
    </location>
</feature>
<reference evidence="2 3" key="1">
    <citation type="submission" date="2014-04" db="EMBL/GenBank/DDBJ databases">
        <title>Evolutionary Origins and Diversification of the Mycorrhizal Mutualists.</title>
        <authorList>
            <consortium name="DOE Joint Genome Institute"/>
            <consortium name="Mycorrhizal Genomics Consortium"/>
            <person name="Kohler A."/>
            <person name="Kuo A."/>
            <person name="Nagy L.G."/>
            <person name="Floudas D."/>
            <person name="Copeland A."/>
            <person name="Barry K.W."/>
            <person name="Cichocki N."/>
            <person name="Veneault-Fourrey C."/>
            <person name="LaButti K."/>
            <person name="Lindquist E.A."/>
            <person name="Lipzen A."/>
            <person name="Lundell T."/>
            <person name="Morin E."/>
            <person name="Murat C."/>
            <person name="Riley R."/>
            <person name="Ohm R."/>
            <person name="Sun H."/>
            <person name="Tunlid A."/>
            <person name="Henrissat B."/>
            <person name="Grigoriev I.V."/>
            <person name="Hibbett D.S."/>
            <person name="Martin F."/>
        </authorList>
    </citation>
    <scope>NUCLEOTIDE SEQUENCE [LARGE SCALE GENOMIC DNA]</scope>
    <source>
        <strain evidence="2 3">Koide BX008</strain>
    </source>
</reference>
<dbReference type="AlphaFoldDB" id="A0A0C2WGF5"/>
<protein>
    <submittedName>
        <fullName evidence="2">Uncharacterized protein</fullName>
    </submittedName>
</protein>